<protein>
    <recommendedName>
        <fullName evidence="5">SpdD protein</fullName>
    </recommendedName>
</protein>
<evidence type="ECO:0000256" key="2">
    <source>
        <dbReference type="SAM" id="Phobius"/>
    </source>
</evidence>
<keyword evidence="4" id="KW-1185">Reference proteome</keyword>
<evidence type="ECO:0000256" key="1">
    <source>
        <dbReference type="SAM" id="MobiDB-lite"/>
    </source>
</evidence>
<evidence type="ECO:0008006" key="5">
    <source>
        <dbReference type="Google" id="ProtNLM"/>
    </source>
</evidence>
<keyword evidence="2" id="KW-0812">Transmembrane</keyword>
<dbReference type="RefSeq" id="WP_392017933.1">
    <property type="nucleotide sequence ID" value="NZ_JBIBSS010000063.1"/>
</dbReference>
<dbReference type="Proteomes" id="UP001604282">
    <property type="component" value="Unassembled WGS sequence"/>
</dbReference>
<proteinExistence type="predicted"/>
<reference evidence="3 4" key="1">
    <citation type="submission" date="2024-10" db="EMBL/GenBank/DDBJ databases">
        <title>The Natural Products Discovery Center: Release of the First 8490 Sequenced Strains for Exploring Actinobacteria Biosynthetic Diversity.</title>
        <authorList>
            <person name="Kalkreuter E."/>
            <person name="Kautsar S.A."/>
            <person name="Yang D."/>
            <person name="Bader C.D."/>
            <person name="Teijaro C.N."/>
            <person name="Fluegel L."/>
            <person name="Davis C.M."/>
            <person name="Simpson J.R."/>
            <person name="Lauterbach L."/>
            <person name="Steele A.D."/>
            <person name="Gui C."/>
            <person name="Meng S."/>
            <person name="Li G."/>
            <person name="Viehrig K."/>
            <person name="Ye F."/>
            <person name="Su P."/>
            <person name="Kiefer A.F."/>
            <person name="Nichols A."/>
            <person name="Cepeda A.J."/>
            <person name="Yan W."/>
            <person name="Fan B."/>
            <person name="Jiang Y."/>
            <person name="Adhikari A."/>
            <person name="Zheng C.-J."/>
            <person name="Schuster L."/>
            <person name="Cowan T.M."/>
            <person name="Smanski M.J."/>
            <person name="Chevrette M.G."/>
            <person name="De Carvalho L.P.S."/>
            <person name="Shen B."/>
        </authorList>
    </citation>
    <scope>NUCLEOTIDE SEQUENCE [LARGE SCALE GENOMIC DNA]</scope>
    <source>
        <strain evidence="3 4">NPDC048229</strain>
    </source>
</reference>
<organism evidence="3 4">
    <name type="scientific">Streptomyces omiyaensis</name>
    <dbReference type="NCBI Taxonomy" id="68247"/>
    <lineage>
        <taxon>Bacteria</taxon>
        <taxon>Bacillati</taxon>
        <taxon>Actinomycetota</taxon>
        <taxon>Actinomycetes</taxon>
        <taxon>Kitasatosporales</taxon>
        <taxon>Streptomycetaceae</taxon>
        <taxon>Streptomyces</taxon>
    </lineage>
</organism>
<gene>
    <name evidence="3" type="ORF">ACGFYS_36370</name>
</gene>
<evidence type="ECO:0000313" key="4">
    <source>
        <dbReference type="Proteomes" id="UP001604282"/>
    </source>
</evidence>
<accession>A0ABW7C7I8</accession>
<comment type="caution">
    <text evidence="3">The sequence shown here is derived from an EMBL/GenBank/DDBJ whole genome shotgun (WGS) entry which is preliminary data.</text>
</comment>
<name>A0ABW7C7I8_9ACTN</name>
<keyword evidence="2" id="KW-0472">Membrane</keyword>
<feature type="region of interest" description="Disordered" evidence="1">
    <location>
        <begin position="1"/>
        <end position="27"/>
    </location>
</feature>
<dbReference type="EMBL" id="JBICZW010000050">
    <property type="protein sequence ID" value="MFG3194386.1"/>
    <property type="molecule type" value="Genomic_DNA"/>
</dbReference>
<feature type="transmembrane region" description="Helical" evidence="2">
    <location>
        <begin position="61"/>
        <end position="83"/>
    </location>
</feature>
<keyword evidence="2" id="KW-1133">Transmembrane helix</keyword>
<sequence>MAPIDRTAPPPAPERTEPAQQDGRQLPSKLPRWLTAVTVGAGVLATVSVVALGLLGHSEAATAAGVAGAAAFAAGGITVTVNFRK</sequence>
<evidence type="ECO:0000313" key="3">
    <source>
        <dbReference type="EMBL" id="MFG3194386.1"/>
    </source>
</evidence>
<feature type="transmembrane region" description="Helical" evidence="2">
    <location>
        <begin position="33"/>
        <end position="55"/>
    </location>
</feature>